<protein>
    <submittedName>
        <fullName evidence="1">Uncharacterized protein</fullName>
    </submittedName>
</protein>
<evidence type="ECO:0000313" key="1">
    <source>
        <dbReference type="EMBL" id="WUN89853.1"/>
    </source>
</evidence>
<gene>
    <name evidence="1" type="ORF">OHT53_29110</name>
</gene>
<evidence type="ECO:0000313" key="2">
    <source>
        <dbReference type="Proteomes" id="UP001432071"/>
    </source>
</evidence>
<name>A0ABZ1R695_9ACTN</name>
<organism evidence="1 2">
    <name type="scientific">Streptomyces bobili</name>
    <dbReference type="NCBI Taxonomy" id="67280"/>
    <lineage>
        <taxon>Bacteria</taxon>
        <taxon>Bacillati</taxon>
        <taxon>Actinomycetota</taxon>
        <taxon>Actinomycetes</taxon>
        <taxon>Kitasatosporales</taxon>
        <taxon>Streptomycetaceae</taxon>
        <taxon>Streptomyces</taxon>
    </lineage>
</organism>
<dbReference type="EMBL" id="CP108038">
    <property type="protein sequence ID" value="WUN89853.1"/>
    <property type="molecule type" value="Genomic_DNA"/>
</dbReference>
<proteinExistence type="predicted"/>
<dbReference type="RefSeq" id="WP_328736586.1">
    <property type="nucleotide sequence ID" value="NZ_CP108038.1"/>
</dbReference>
<dbReference type="Proteomes" id="UP001432071">
    <property type="component" value="Chromosome"/>
</dbReference>
<reference evidence="1" key="1">
    <citation type="submission" date="2022-10" db="EMBL/GenBank/DDBJ databases">
        <title>The complete genomes of actinobacterial strains from the NBC collection.</title>
        <authorList>
            <person name="Joergensen T.S."/>
            <person name="Alvarez Arevalo M."/>
            <person name="Sterndorff E.B."/>
            <person name="Faurdal D."/>
            <person name="Vuksanovic O."/>
            <person name="Mourched A.-S."/>
            <person name="Charusanti P."/>
            <person name="Shaw S."/>
            <person name="Blin K."/>
            <person name="Weber T."/>
        </authorList>
    </citation>
    <scope>NUCLEOTIDE SEQUENCE</scope>
    <source>
        <strain evidence="1">NBC_00302</strain>
    </source>
</reference>
<accession>A0ABZ1R695</accession>
<sequence>MRTAILAAAADPFLDALERAADTVAARARTELIQHNYAEA</sequence>
<keyword evidence="2" id="KW-1185">Reference proteome</keyword>
<dbReference type="GeneID" id="93765126"/>